<evidence type="ECO:0000256" key="1">
    <source>
        <dbReference type="ARBA" id="ARBA00006620"/>
    </source>
</evidence>
<keyword evidence="3" id="KW-0540">Nuclease</keyword>
<keyword evidence="4" id="KW-0255">Endonuclease</keyword>
<dbReference type="GO" id="GO:0004519">
    <property type="term" value="F:endonuclease activity"/>
    <property type="evidence" value="ECO:0007669"/>
    <property type="project" value="UniProtKB-KW"/>
</dbReference>
<gene>
    <name evidence="8" type="ordered locus">PACID_05860</name>
</gene>
<name>K7S1K8_ACIA4</name>
<dbReference type="PATRIC" id="fig|1171373.8.peg.592"/>
<keyword evidence="2" id="KW-1277">Toxin-antitoxin system</keyword>
<keyword evidence="6" id="KW-0694">RNA-binding</keyword>
<keyword evidence="5" id="KW-0378">Hydrolase</keyword>
<keyword evidence="7" id="KW-0346">Stress response</keyword>
<evidence type="ECO:0000256" key="3">
    <source>
        <dbReference type="ARBA" id="ARBA00022722"/>
    </source>
</evidence>
<evidence type="ECO:0000256" key="7">
    <source>
        <dbReference type="ARBA" id="ARBA00023016"/>
    </source>
</evidence>
<dbReference type="GO" id="GO:0003729">
    <property type="term" value="F:mRNA binding"/>
    <property type="evidence" value="ECO:0007669"/>
    <property type="project" value="InterPro"/>
</dbReference>
<dbReference type="Gene3D" id="3.30.920.30">
    <property type="entry name" value="Hypothetical protein"/>
    <property type="match status" value="1"/>
</dbReference>
<proteinExistence type="inferred from homology"/>
<evidence type="ECO:0000256" key="2">
    <source>
        <dbReference type="ARBA" id="ARBA00022649"/>
    </source>
</evidence>
<dbReference type="STRING" id="1171373.PACID_05860"/>
<protein>
    <submittedName>
        <fullName evidence="8">YcfA domain-containing protein</fullName>
    </submittedName>
</protein>
<accession>K7S1K8</accession>
<dbReference type="eggNOG" id="COG1724">
    <property type="taxonomic scope" value="Bacteria"/>
</dbReference>
<dbReference type="HOGENOM" id="CLU_2882253_0_0_11"/>
<organism evidence="8 9">
    <name type="scientific">Acidipropionibacterium acidipropionici (strain ATCC 4875 / DSM 20272 / JCM 6432 / NBRC 12425 / NCIMB 8070 / 4)</name>
    <name type="common">Propionibacterium acidipropionici</name>
    <dbReference type="NCBI Taxonomy" id="1171373"/>
    <lineage>
        <taxon>Bacteria</taxon>
        <taxon>Bacillati</taxon>
        <taxon>Actinomycetota</taxon>
        <taxon>Actinomycetes</taxon>
        <taxon>Propionibacteriales</taxon>
        <taxon>Propionibacteriaceae</taxon>
        <taxon>Acidipropionibacterium</taxon>
    </lineage>
</organism>
<dbReference type="InterPro" id="IPR038570">
    <property type="entry name" value="HicA_sf"/>
</dbReference>
<sequence length="63" mass="7184">MVSRFLIDKGWRRVRTRGSHEVWESPDGRVKVTVVAHDGIVSAGVVRQIRAHFPDDSEADGWR</sequence>
<dbReference type="SUPFAM" id="SSF54786">
    <property type="entry name" value="YcfA/nrd intein domain"/>
    <property type="match status" value="1"/>
</dbReference>
<evidence type="ECO:0000313" key="9">
    <source>
        <dbReference type="Proteomes" id="UP000000214"/>
    </source>
</evidence>
<dbReference type="GO" id="GO:0016787">
    <property type="term" value="F:hydrolase activity"/>
    <property type="evidence" value="ECO:0007669"/>
    <property type="project" value="UniProtKB-KW"/>
</dbReference>
<evidence type="ECO:0000256" key="6">
    <source>
        <dbReference type="ARBA" id="ARBA00022884"/>
    </source>
</evidence>
<dbReference type="Pfam" id="PF07927">
    <property type="entry name" value="HicA_toxin"/>
    <property type="match status" value="1"/>
</dbReference>
<dbReference type="AlphaFoldDB" id="K7S1K8"/>
<dbReference type="Proteomes" id="UP000000214">
    <property type="component" value="Chromosome"/>
</dbReference>
<evidence type="ECO:0000256" key="5">
    <source>
        <dbReference type="ARBA" id="ARBA00022801"/>
    </source>
</evidence>
<dbReference type="InterPro" id="IPR012933">
    <property type="entry name" value="HicA_mRNA_interferase"/>
</dbReference>
<evidence type="ECO:0000313" key="8">
    <source>
        <dbReference type="EMBL" id="AFV88427.1"/>
    </source>
</evidence>
<dbReference type="KEGG" id="pbo:PACID_05860"/>
<comment type="similarity">
    <text evidence="1">Belongs to the HicA mRNA interferase family.</text>
</comment>
<evidence type="ECO:0000256" key="4">
    <source>
        <dbReference type="ARBA" id="ARBA00022759"/>
    </source>
</evidence>
<dbReference type="EMBL" id="CP003493">
    <property type="protein sequence ID" value="AFV88427.1"/>
    <property type="molecule type" value="Genomic_DNA"/>
</dbReference>
<reference evidence="8 9" key="1">
    <citation type="journal article" date="2012" name="BMC Genomics">
        <title>The genome sequence of Propionibacterium acidipropionici provides insights into its biotechnological and industrial potential.</title>
        <authorList>
            <person name="Parizzi L.P."/>
            <person name="Grassi M.C."/>
            <person name="Llerena L.A."/>
            <person name="Carazzolle M.F."/>
            <person name="Queiroz V.L."/>
            <person name="Lunardi I."/>
            <person name="Zeidler A.F."/>
            <person name="Teixeira P.J."/>
            <person name="Mieczkowski P."/>
            <person name="Rincones J."/>
            <person name="Pereira G.A."/>
        </authorList>
    </citation>
    <scope>NUCLEOTIDE SEQUENCE [LARGE SCALE GENOMIC DNA]</scope>
    <source>
        <strain evidence="9">ATCC 4875 / DSM 20272 / JCM 6432 / NBRC 12425 / NCIMB 8070</strain>
    </source>
</reference>